<dbReference type="GO" id="GO:0044322">
    <property type="term" value="C:endoplasmic reticulum quality control compartment"/>
    <property type="evidence" value="ECO:0007669"/>
    <property type="project" value="GOC"/>
</dbReference>
<dbReference type="InterPro" id="IPR036026">
    <property type="entry name" value="Seven-hairpin_glycosidases"/>
</dbReference>
<dbReference type="InterPro" id="IPR044674">
    <property type="entry name" value="EDEM1/2/3"/>
</dbReference>
<dbReference type="GO" id="GO:0036503">
    <property type="term" value="P:ERAD pathway"/>
    <property type="evidence" value="ECO:0007669"/>
    <property type="project" value="UniProtKB-ARBA"/>
</dbReference>
<comment type="cofactor">
    <cofactor evidence="6">
        <name>Ca(2+)</name>
        <dbReference type="ChEBI" id="CHEBI:29108"/>
    </cofactor>
</comment>
<dbReference type="STRING" id="675120.N1PTV9"/>
<evidence type="ECO:0000313" key="9">
    <source>
        <dbReference type="EMBL" id="EME46891.1"/>
    </source>
</evidence>
<dbReference type="HOGENOM" id="CLU_003818_2_0_1"/>
<reference evidence="10" key="1">
    <citation type="journal article" date="2012" name="PLoS Genet.">
        <title>The genomes of the fungal plant pathogens Cladosporium fulvum and Dothistroma septosporum reveal adaptation to different hosts and lifestyles but also signatures of common ancestry.</title>
        <authorList>
            <person name="de Wit P.J.G.M."/>
            <person name="van der Burgt A."/>
            <person name="Oekmen B."/>
            <person name="Stergiopoulos I."/>
            <person name="Abd-Elsalam K.A."/>
            <person name="Aerts A.L."/>
            <person name="Bahkali A.H."/>
            <person name="Beenen H.G."/>
            <person name="Chettri P."/>
            <person name="Cox M.P."/>
            <person name="Datema E."/>
            <person name="de Vries R.P."/>
            <person name="Dhillon B."/>
            <person name="Ganley A.R."/>
            <person name="Griffiths S.A."/>
            <person name="Guo Y."/>
            <person name="Hamelin R.C."/>
            <person name="Henrissat B."/>
            <person name="Kabir M.S."/>
            <person name="Jashni M.K."/>
            <person name="Kema G."/>
            <person name="Klaubauf S."/>
            <person name="Lapidus A."/>
            <person name="Levasseur A."/>
            <person name="Lindquist E."/>
            <person name="Mehrabi R."/>
            <person name="Ohm R.A."/>
            <person name="Owen T.J."/>
            <person name="Salamov A."/>
            <person name="Schwelm A."/>
            <person name="Schijlen E."/>
            <person name="Sun H."/>
            <person name="van den Burg H.A."/>
            <person name="van Ham R.C.H.J."/>
            <person name="Zhang S."/>
            <person name="Goodwin S.B."/>
            <person name="Grigoriev I.V."/>
            <person name="Collemare J."/>
            <person name="Bradshaw R.E."/>
        </authorList>
    </citation>
    <scope>NUCLEOTIDE SEQUENCE [LARGE SCALE GENOMIC DNA]</scope>
    <source>
        <strain evidence="10">NZE10 / CBS 128990</strain>
    </source>
</reference>
<dbReference type="SUPFAM" id="SSF48225">
    <property type="entry name" value="Seven-hairpin glycosidases"/>
    <property type="match status" value="1"/>
</dbReference>
<dbReference type="PRINTS" id="PR00747">
    <property type="entry name" value="GLYHDRLASE47"/>
</dbReference>
<keyword evidence="7" id="KW-0326">Glycosidase</keyword>
<comment type="subcellular location">
    <subcellularLocation>
        <location evidence="1">Endoplasmic reticulum</location>
    </subcellularLocation>
</comment>
<dbReference type="AlphaFoldDB" id="N1PTV9"/>
<keyword evidence="4" id="KW-0325">Glycoprotein</keyword>
<dbReference type="Gene3D" id="1.50.10.10">
    <property type="match status" value="1"/>
</dbReference>
<evidence type="ECO:0000256" key="7">
    <source>
        <dbReference type="RuleBase" id="RU361193"/>
    </source>
</evidence>
<dbReference type="eggNOG" id="KOG2429">
    <property type="taxonomic scope" value="Eukaryota"/>
</dbReference>
<dbReference type="PANTHER" id="PTHR45679:SF5">
    <property type="entry name" value="ER DEGRADATION-ENHANCING ALPHA-MANNOSIDASE-LIKE PROTEIN 1"/>
    <property type="match status" value="1"/>
</dbReference>
<evidence type="ECO:0000256" key="1">
    <source>
        <dbReference type="ARBA" id="ARBA00004240"/>
    </source>
</evidence>
<dbReference type="EC" id="3.2.1.-" evidence="7"/>
<dbReference type="GO" id="GO:0005509">
    <property type="term" value="F:calcium ion binding"/>
    <property type="evidence" value="ECO:0007669"/>
    <property type="project" value="InterPro"/>
</dbReference>
<evidence type="ECO:0000256" key="4">
    <source>
        <dbReference type="ARBA" id="ARBA00023180"/>
    </source>
</evidence>
<evidence type="ECO:0000256" key="6">
    <source>
        <dbReference type="PIRSR" id="PIRSR601382-2"/>
    </source>
</evidence>
<keyword evidence="3" id="KW-0256">Endoplasmic reticulum</keyword>
<dbReference type="PANTHER" id="PTHR45679">
    <property type="entry name" value="ER DEGRADATION-ENHANCING ALPHA-MANNOSIDASE-LIKE PROTEIN 2"/>
    <property type="match status" value="1"/>
</dbReference>
<sequence>MHLIARPGPLATRTAPATIWPMLVLALVALWVTGGACMTDDEITALRKDTQDLFYHGYDNYMSHAFPEDELKPIACQPQTRNRSNPADIGLNDVLGNFTLTLIDSLSTLAILASGERDKKDKRDPLRDFQDGVKSIVELYGDGTDKKPCGTRACAFDLDSKVQVFETNIRGLGGLLSAHLFAIGELPIKGYKPVFKNGKNPGIRWKNGFTYNNQLLHLAHDLGNRLTPAFSTITGIPYPRVNLRTGIPFYQDAEHGVCRIDGTSVNSREITENCAAGAGSLVLEFSALSRMTGDERFERLAKQAFFAIWEARSSIGLLGNGIDAENGQWTVPTLSGIGAGIDSFFEYSIKSAILLSNLPYNASNYKTEAPEVFLQIWDEAHAAVKRHIYRDARSEKYPYYSQVDFNSGASRYNWIDNLSAYYPGLLVLAGELDEAIEGHLLWTALWTRYQALPERWNTPNAYIDDNFKHWPGRPEFIESTFYLFQATKDPYYLHVGEMALRDIRQRCWTKCGWAALADVRNGKQGDRMESFFLGETAKYLYLLFNQDHPLNRLDRPVVFSTEGHPLIIPRQYHKVVPFDAPVKQQIRQLEAMPGSTHNATCPAPLPLLPLTVSNVVTRKDFFHAAVMAQLHAVPIHPVSSALIEASPNSPGISLADVGSPTNHTYYPRTLPQYLRPVEGTSSPMLNSVSSTLTFPNLGNTPGEENGHIPLGALLKIQDGLLVHSLSNVRFNMVQEPKGFALSDAQGRVTIDIPGMEFRISAVGNLALGKDERVVLSNRALNGINPTDQHFTKKKDLEMVDLLVDVPVLGKDEADQTPFRIEEPENGTLGEKIRGKLADIITSLSLTAEPTALAKAAGNPNVVRHLVPAILPTGIGAAPLASLHDESTSMTAFGSLPHKSIFYLTDTLCAHDIPMGIAMHYNILVIQRGGCSFNDKLAHIPSFAPREDRLQLVIVVSTPSSSASDQQSNREGLIRPLLDKLQLTPTGTERRNPIAMVMVDGSPENVAALMGAANALGSFAEQDDEEDTKGRKAKLVEAQRSVETANGKVSTGAGLGVKRRYWFESDNLVIQNLHMI</sequence>
<evidence type="ECO:0000313" key="10">
    <source>
        <dbReference type="Proteomes" id="UP000016933"/>
    </source>
</evidence>
<evidence type="ECO:0000256" key="2">
    <source>
        <dbReference type="ARBA" id="ARBA00007658"/>
    </source>
</evidence>
<comment type="similarity">
    <text evidence="2 7">Belongs to the glycosyl hydrolase 47 family.</text>
</comment>
<organism evidence="9 10">
    <name type="scientific">Dothistroma septosporum (strain NZE10 / CBS 128990)</name>
    <name type="common">Red band needle blight fungus</name>
    <name type="synonym">Mycosphaerella pini</name>
    <dbReference type="NCBI Taxonomy" id="675120"/>
    <lineage>
        <taxon>Eukaryota</taxon>
        <taxon>Fungi</taxon>
        <taxon>Dikarya</taxon>
        <taxon>Ascomycota</taxon>
        <taxon>Pezizomycotina</taxon>
        <taxon>Dothideomycetes</taxon>
        <taxon>Dothideomycetidae</taxon>
        <taxon>Mycosphaerellales</taxon>
        <taxon>Mycosphaerellaceae</taxon>
        <taxon>Dothistroma</taxon>
    </lineage>
</organism>
<keyword evidence="6" id="KW-0106">Calcium</keyword>
<evidence type="ECO:0000256" key="3">
    <source>
        <dbReference type="ARBA" id="ARBA00022824"/>
    </source>
</evidence>
<keyword evidence="8" id="KW-0732">Signal</keyword>
<feature type="chain" id="PRO_5004109341" description="alpha-1,2-Mannosidase" evidence="8">
    <location>
        <begin position="38"/>
        <end position="1075"/>
    </location>
</feature>
<dbReference type="EMBL" id="KB446537">
    <property type="protein sequence ID" value="EME46891.1"/>
    <property type="molecule type" value="Genomic_DNA"/>
</dbReference>
<feature type="signal peptide" evidence="8">
    <location>
        <begin position="1"/>
        <end position="37"/>
    </location>
</feature>
<dbReference type="Pfam" id="PF01532">
    <property type="entry name" value="Glyco_hydro_47"/>
    <property type="match status" value="1"/>
</dbReference>
<dbReference type="GO" id="GO:0016020">
    <property type="term" value="C:membrane"/>
    <property type="evidence" value="ECO:0007669"/>
    <property type="project" value="InterPro"/>
</dbReference>
<evidence type="ECO:0000256" key="8">
    <source>
        <dbReference type="SAM" id="SignalP"/>
    </source>
</evidence>
<keyword evidence="7 9" id="KW-0378">Hydrolase</keyword>
<proteinExistence type="inferred from homology"/>
<dbReference type="GO" id="GO:0004571">
    <property type="term" value="F:mannosyl-oligosaccharide 1,2-alpha-mannosidase activity"/>
    <property type="evidence" value="ECO:0007669"/>
    <property type="project" value="InterPro"/>
</dbReference>
<keyword evidence="6" id="KW-0479">Metal-binding</keyword>
<dbReference type="GO" id="GO:1904380">
    <property type="term" value="P:endoplasmic reticulum mannose trimming"/>
    <property type="evidence" value="ECO:0007669"/>
    <property type="project" value="InterPro"/>
</dbReference>
<dbReference type="InterPro" id="IPR001382">
    <property type="entry name" value="Glyco_hydro_47"/>
</dbReference>
<dbReference type="OMA" id="CTPLTRD"/>
<accession>N1PTV9</accession>
<reference evidence="9 10" key="2">
    <citation type="journal article" date="2012" name="PLoS Pathog.">
        <title>Diverse lifestyles and strategies of plant pathogenesis encoded in the genomes of eighteen Dothideomycetes fungi.</title>
        <authorList>
            <person name="Ohm R.A."/>
            <person name="Feau N."/>
            <person name="Henrissat B."/>
            <person name="Schoch C.L."/>
            <person name="Horwitz B.A."/>
            <person name="Barry K.W."/>
            <person name="Condon B.J."/>
            <person name="Copeland A.C."/>
            <person name="Dhillon B."/>
            <person name="Glaser F."/>
            <person name="Hesse C.N."/>
            <person name="Kosti I."/>
            <person name="LaButti K."/>
            <person name="Lindquist E.A."/>
            <person name="Lucas S."/>
            <person name="Salamov A.A."/>
            <person name="Bradshaw R.E."/>
            <person name="Ciuffetti L."/>
            <person name="Hamelin R.C."/>
            <person name="Kema G.H.J."/>
            <person name="Lawrence C."/>
            <person name="Scott J.A."/>
            <person name="Spatafora J.W."/>
            <person name="Turgeon B.G."/>
            <person name="de Wit P.J.G.M."/>
            <person name="Zhong S."/>
            <person name="Goodwin S.B."/>
            <person name="Grigoriev I.V."/>
        </authorList>
    </citation>
    <scope>NUCLEOTIDE SEQUENCE [LARGE SCALE GENOMIC DNA]</scope>
    <source>
        <strain evidence="10">NZE10 / CBS 128990</strain>
    </source>
</reference>
<dbReference type="GO" id="GO:0005975">
    <property type="term" value="P:carbohydrate metabolic process"/>
    <property type="evidence" value="ECO:0007669"/>
    <property type="project" value="InterPro"/>
</dbReference>
<feature type="binding site" evidence="6">
    <location>
        <position position="561"/>
    </location>
    <ligand>
        <name>Ca(2+)</name>
        <dbReference type="ChEBI" id="CHEBI:29108"/>
    </ligand>
</feature>
<evidence type="ECO:0000256" key="5">
    <source>
        <dbReference type="PIRSR" id="PIRSR601382-1"/>
    </source>
</evidence>
<gene>
    <name evidence="9" type="ORF">DOTSEDRAFT_70744</name>
</gene>
<feature type="active site" evidence="5">
    <location>
        <position position="475"/>
    </location>
</feature>
<keyword evidence="10" id="KW-1185">Reference proteome</keyword>
<feature type="active site" description="Proton donor" evidence="5">
    <location>
        <position position="454"/>
    </location>
</feature>
<feature type="active site" evidence="5">
    <location>
        <position position="342"/>
    </location>
</feature>
<dbReference type="OrthoDB" id="8118055at2759"/>
<dbReference type="UniPathway" id="UPA00378"/>
<feature type="active site" description="Proton donor" evidence="5">
    <location>
        <position position="166"/>
    </location>
</feature>
<protein>
    <recommendedName>
        <fullName evidence="7">alpha-1,2-Mannosidase</fullName>
        <ecNumber evidence="7">3.2.1.-</ecNumber>
    </recommendedName>
</protein>
<name>N1PTV9_DOTSN</name>
<dbReference type="Proteomes" id="UP000016933">
    <property type="component" value="Unassembled WGS sequence"/>
</dbReference>
<dbReference type="InterPro" id="IPR012341">
    <property type="entry name" value="6hp_glycosidase-like_sf"/>
</dbReference>